<keyword evidence="2" id="KW-0812">Transmembrane</keyword>
<feature type="chain" id="PRO_5046113256" description="LPXTG cell wall anchor domain-containing protein" evidence="3">
    <location>
        <begin position="28"/>
        <end position="130"/>
    </location>
</feature>
<keyword evidence="5" id="KW-1185">Reference proteome</keyword>
<dbReference type="Proteomes" id="UP001431429">
    <property type="component" value="Unassembled WGS sequence"/>
</dbReference>
<evidence type="ECO:0000256" key="2">
    <source>
        <dbReference type="SAM" id="Phobius"/>
    </source>
</evidence>
<comment type="caution">
    <text evidence="4">The sequence shown here is derived from an EMBL/GenBank/DDBJ whole genome shotgun (WGS) entry which is preliminary data.</text>
</comment>
<evidence type="ECO:0000313" key="5">
    <source>
        <dbReference type="Proteomes" id="UP001431429"/>
    </source>
</evidence>
<feature type="region of interest" description="Disordered" evidence="1">
    <location>
        <begin position="30"/>
        <end position="98"/>
    </location>
</feature>
<keyword evidence="3" id="KW-0732">Signal</keyword>
<keyword evidence="2" id="KW-1133">Transmembrane helix</keyword>
<gene>
    <name evidence="4" type="ORF">NBG84_28895</name>
</gene>
<evidence type="ECO:0000256" key="3">
    <source>
        <dbReference type="SAM" id="SignalP"/>
    </source>
</evidence>
<proteinExistence type="predicted"/>
<evidence type="ECO:0000256" key="1">
    <source>
        <dbReference type="SAM" id="MobiDB-lite"/>
    </source>
</evidence>
<evidence type="ECO:0000313" key="4">
    <source>
        <dbReference type="EMBL" id="MCM2392253.1"/>
    </source>
</evidence>
<feature type="transmembrane region" description="Helical" evidence="2">
    <location>
        <begin position="103"/>
        <end position="120"/>
    </location>
</feature>
<protein>
    <recommendedName>
        <fullName evidence="6">LPXTG cell wall anchor domain-containing protein</fullName>
    </recommendedName>
</protein>
<feature type="signal peptide" evidence="3">
    <location>
        <begin position="1"/>
        <end position="27"/>
    </location>
</feature>
<name>A0ABT0UUJ6_9ACTN</name>
<organism evidence="4 5">
    <name type="scientific">Streptomyces albipurpureus</name>
    <dbReference type="NCBI Taxonomy" id="2897419"/>
    <lineage>
        <taxon>Bacteria</taxon>
        <taxon>Bacillati</taxon>
        <taxon>Actinomycetota</taxon>
        <taxon>Actinomycetes</taxon>
        <taxon>Kitasatosporales</taxon>
        <taxon>Streptomycetaceae</taxon>
        <taxon>Streptomyces</taxon>
    </lineage>
</organism>
<sequence length="130" mass="12775">MSSHRLSLRALAVTVVAAGALLVPATAAVADSSPGVKSPAPAPTRTVDLADGDTKRDGATVERPGTRDGKPSAVTPEVRTVPKGGVAAGEQPASSDSAVSTPLLAASAVVLFAGAGALVIRRRNTAGAQD</sequence>
<accession>A0ABT0UUJ6</accession>
<evidence type="ECO:0008006" key="6">
    <source>
        <dbReference type="Google" id="ProtNLM"/>
    </source>
</evidence>
<dbReference type="EMBL" id="JAMQAW010000036">
    <property type="protein sequence ID" value="MCM2392253.1"/>
    <property type="molecule type" value="Genomic_DNA"/>
</dbReference>
<reference evidence="4" key="1">
    <citation type="submission" date="2022-06" db="EMBL/GenBank/DDBJ databases">
        <title>Genome public.</title>
        <authorList>
            <person name="Sun Q."/>
        </authorList>
    </citation>
    <scope>NUCLEOTIDE SEQUENCE</scope>
    <source>
        <strain evidence="4">CWNU-1</strain>
    </source>
</reference>
<feature type="compositionally biased region" description="Basic and acidic residues" evidence="1">
    <location>
        <begin position="52"/>
        <end position="70"/>
    </location>
</feature>
<dbReference type="RefSeq" id="WP_250922557.1">
    <property type="nucleotide sequence ID" value="NZ_JAMQAW010000036.1"/>
</dbReference>
<keyword evidence="2" id="KW-0472">Membrane</keyword>